<dbReference type="Proteomes" id="UP000247892">
    <property type="component" value="Unassembled WGS sequence"/>
</dbReference>
<name>A0A318LTD4_9PSEU</name>
<accession>A0A318LTD4</accession>
<gene>
    <name evidence="1" type="ORF">BA062_04485</name>
</gene>
<protein>
    <submittedName>
        <fullName evidence="1">Uncharacterized protein</fullName>
    </submittedName>
</protein>
<evidence type="ECO:0000313" key="1">
    <source>
        <dbReference type="EMBL" id="PXY37872.1"/>
    </source>
</evidence>
<organism evidence="1 2">
    <name type="scientific">Prauserella flavalba</name>
    <dbReference type="NCBI Taxonomy" id="1477506"/>
    <lineage>
        <taxon>Bacteria</taxon>
        <taxon>Bacillati</taxon>
        <taxon>Actinomycetota</taxon>
        <taxon>Actinomycetes</taxon>
        <taxon>Pseudonocardiales</taxon>
        <taxon>Pseudonocardiaceae</taxon>
        <taxon>Prauserella</taxon>
    </lineage>
</organism>
<keyword evidence="2" id="KW-1185">Reference proteome</keyword>
<dbReference type="RefSeq" id="WP_110334746.1">
    <property type="nucleotide sequence ID" value="NZ_MASU01000002.1"/>
</dbReference>
<dbReference type="AlphaFoldDB" id="A0A318LTD4"/>
<dbReference type="EMBL" id="MASU01000002">
    <property type="protein sequence ID" value="PXY37872.1"/>
    <property type="molecule type" value="Genomic_DNA"/>
</dbReference>
<comment type="caution">
    <text evidence="1">The sequence shown here is derived from an EMBL/GenBank/DDBJ whole genome shotgun (WGS) entry which is preliminary data.</text>
</comment>
<reference evidence="1 2" key="1">
    <citation type="submission" date="2016-07" db="EMBL/GenBank/DDBJ databases">
        <title>Draft genome sequence of Prauserella sp. YIM 121212, isolated from alkaline soil.</title>
        <authorList>
            <person name="Ruckert C."/>
            <person name="Albersmeier A."/>
            <person name="Jiang C.-L."/>
            <person name="Jiang Y."/>
            <person name="Kalinowski J."/>
            <person name="Schneider O."/>
            <person name="Winkler A."/>
            <person name="Zotchev S.B."/>
        </authorList>
    </citation>
    <scope>NUCLEOTIDE SEQUENCE [LARGE SCALE GENOMIC DNA]</scope>
    <source>
        <strain evidence="1 2">YIM 121212</strain>
    </source>
</reference>
<dbReference type="OrthoDB" id="3628292at2"/>
<evidence type="ECO:0000313" key="2">
    <source>
        <dbReference type="Proteomes" id="UP000247892"/>
    </source>
</evidence>
<proteinExistence type="predicted"/>
<sequence>MRTVATPAQLKTLAIRRYETTTGRRWRDLTAVQRAAWLSRTEPVLRAEEGIALDAVWRDGAWQPADQIDLFAELDTAKEVA</sequence>